<keyword evidence="3" id="KW-0560">Oxidoreductase</keyword>
<evidence type="ECO:0000256" key="1">
    <source>
        <dbReference type="ARBA" id="ARBA00004871"/>
    </source>
</evidence>
<accession>A0AA47AEJ3</accession>
<comment type="function">
    <text evidence="3">Involved in the biosynthesis of the chorismate, which leads to the biosynthesis of aromatic amino acids. Catalyzes the reversible NADPH linked reduction of 3-dehydroshikimate (DHSA) to yield shikimate (SA).</text>
</comment>
<feature type="binding site" evidence="3">
    <location>
        <begin position="137"/>
        <end position="141"/>
    </location>
    <ligand>
        <name>NADP(+)</name>
        <dbReference type="ChEBI" id="CHEBI:58349"/>
    </ligand>
</feature>
<sequence length="303" mass="31420">MVSTTASHRIGLVGAGIASSLSPALHEHEAAELGVTDYRYDLLDLDTRAVPVEHTAEFVRAAVHEGYTGLNITHPCKQLVIPALDELSDDARLLGAVNTVVVRDGRLIGHNTDHSGFLAALQRGLPGAALDSVLLVGAGGAGSAVAYALGAAGVNDLTISDVDPARAADVCARVATAFPAVSVEPIAAADLTEALRTSRGVVNATPIGMTGHPGTPFDTAELRSRQWVADIVYRPLRTELLSAATVLGCSVLDGGQMLVAQAADTFALLTGVTPDANRMREHLGELLAQRDLAAATTTTKDIR</sequence>
<evidence type="ECO:0000313" key="5">
    <source>
        <dbReference type="EMBL" id="UZF48380.1"/>
    </source>
</evidence>
<reference evidence="5 6" key="1">
    <citation type="journal article" date="2021" name="Front. Microbiol.">
        <title>Bacterial Transformation of Aromatic Monomers in Softwood Black Liquor.</title>
        <authorList>
            <person name="Navas L.E."/>
            <person name="Dexter G."/>
            <person name="Liu J."/>
            <person name="Levy-Booth D."/>
            <person name="Cho M."/>
            <person name="Jang S.K."/>
            <person name="Mansfield S.D."/>
            <person name="Renneckar S."/>
            <person name="Mohn W.W."/>
            <person name="Eltis L.D."/>
        </authorList>
    </citation>
    <scope>NUCLEOTIDE SEQUENCE [LARGE SCALE GENOMIC DNA]</scope>
    <source>
        <strain evidence="5 6">GD02</strain>
    </source>
</reference>
<dbReference type="Gene3D" id="3.40.50.720">
    <property type="entry name" value="NAD(P)-binding Rossmann-like Domain"/>
    <property type="match status" value="1"/>
</dbReference>
<dbReference type="Pfam" id="PF08501">
    <property type="entry name" value="Shikimate_dh_N"/>
    <property type="match status" value="1"/>
</dbReference>
<dbReference type="Proteomes" id="UP001162740">
    <property type="component" value="Plasmid pGD02.2.1"/>
</dbReference>
<dbReference type="PANTHER" id="PTHR21089:SF1">
    <property type="entry name" value="BIFUNCTIONAL 3-DEHYDROQUINATE DEHYDRATASE_SHIKIMATE DEHYDROGENASE, CHLOROPLASTIC"/>
    <property type="match status" value="1"/>
</dbReference>
<keyword evidence="3" id="KW-0521">NADP</keyword>
<dbReference type="Gene3D" id="3.40.50.10860">
    <property type="entry name" value="Leucine Dehydrogenase, chain A, domain 1"/>
    <property type="match status" value="1"/>
</dbReference>
<dbReference type="CDD" id="cd01065">
    <property type="entry name" value="NAD_bind_Shikimate_DH"/>
    <property type="match status" value="1"/>
</dbReference>
<comment type="catalytic activity">
    <reaction evidence="3">
        <text>shikimate + NADP(+) = 3-dehydroshikimate + NADPH + H(+)</text>
        <dbReference type="Rhea" id="RHEA:17737"/>
        <dbReference type="ChEBI" id="CHEBI:15378"/>
        <dbReference type="ChEBI" id="CHEBI:16630"/>
        <dbReference type="ChEBI" id="CHEBI:36208"/>
        <dbReference type="ChEBI" id="CHEBI:57783"/>
        <dbReference type="ChEBI" id="CHEBI:58349"/>
        <dbReference type="EC" id="1.1.1.25"/>
    </reaction>
</comment>
<gene>
    <name evidence="3" type="primary">aroE</name>
    <name evidence="5" type="ORF">KUM34_027595</name>
</gene>
<dbReference type="GO" id="GO:0009423">
    <property type="term" value="P:chorismate biosynthetic process"/>
    <property type="evidence" value="ECO:0007669"/>
    <property type="project" value="UniProtKB-UniRule"/>
</dbReference>
<dbReference type="GO" id="GO:0005829">
    <property type="term" value="C:cytosol"/>
    <property type="evidence" value="ECO:0007669"/>
    <property type="project" value="TreeGrafter"/>
</dbReference>
<feature type="binding site" evidence="3">
    <location>
        <position position="254"/>
    </location>
    <ligand>
        <name>NADP(+)</name>
        <dbReference type="ChEBI" id="CHEBI:58349"/>
    </ligand>
</feature>
<feature type="binding site" evidence="3">
    <location>
        <position position="231"/>
    </location>
    <ligand>
        <name>NADP(+)</name>
        <dbReference type="ChEBI" id="CHEBI:58349"/>
    </ligand>
</feature>
<feature type="binding site" evidence="3">
    <location>
        <position position="89"/>
    </location>
    <ligand>
        <name>NADP(+)</name>
        <dbReference type="ChEBI" id="CHEBI:58349"/>
    </ligand>
</feature>
<proteinExistence type="inferred from homology"/>
<dbReference type="EC" id="1.1.1.25" evidence="3"/>
<evidence type="ECO:0000256" key="2">
    <source>
        <dbReference type="ARBA" id="ARBA00023141"/>
    </source>
</evidence>
<comment type="subunit">
    <text evidence="3">Homodimer.</text>
</comment>
<dbReference type="InterPro" id="IPR022893">
    <property type="entry name" value="Shikimate_DH_fam"/>
</dbReference>
<comment type="similarity">
    <text evidence="3">Belongs to the shikimate dehydrogenase family.</text>
</comment>
<keyword evidence="2 3" id="KW-0057">Aromatic amino acid biosynthesis</keyword>
<feature type="domain" description="Shikimate dehydrogenase substrate binding N-terminal" evidence="4">
    <location>
        <begin position="12"/>
        <end position="100"/>
    </location>
</feature>
<feature type="binding site" evidence="3">
    <location>
        <position position="98"/>
    </location>
    <ligand>
        <name>shikimate</name>
        <dbReference type="ChEBI" id="CHEBI:36208"/>
    </ligand>
</feature>
<dbReference type="SUPFAM" id="SSF53223">
    <property type="entry name" value="Aminoacid dehydrogenase-like, N-terminal domain"/>
    <property type="match status" value="1"/>
</dbReference>
<feature type="binding site" evidence="3">
    <location>
        <position position="73"/>
    </location>
    <ligand>
        <name>shikimate</name>
        <dbReference type="ChEBI" id="CHEBI:36208"/>
    </ligand>
</feature>
<evidence type="ECO:0000256" key="3">
    <source>
        <dbReference type="HAMAP-Rule" id="MF_00222"/>
    </source>
</evidence>
<dbReference type="GO" id="GO:0019632">
    <property type="term" value="P:shikimate metabolic process"/>
    <property type="evidence" value="ECO:0007669"/>
    <property type="project" value="TreeGrafter"/>
</dbReference>
<feature type="binding site" evidence="3">
    <location>
        <position position="261"/>
    </location>
    <ligand>
        <name>shikimate</name>
        <dbReference type="ChEBI" id="CHEBI:36208"/>
    </ligand>
</feature>
<evidence type="ECO:0000259" key="4">
    <source>
        <dbReference type="Pfam" id="PF08501"/>
    </source>
</evidence>
<keyword evidence="3" id="KW-0028">Amino-acid biosynthesis</keyword>
<comment type="caution">
    <text evidence="3">Lacks conserved residue(s) required for the propagation of feature annotation.</text>
</comment>
<feature type="binding site" evidence="3">
    <location>
        <begin position="20"/>
        <end position="22"/>
    </location>
    <ligand>
        <name>shikimate</name>
        <dbReference type="ChEBI" id="CHEBI:36208"/>
    </ligand>
</feature>
<dbReference type="EMBL" id="CP083975">
    <property type="protein sequence ID" value="UZF48380.1"/>
    <property type="molecule type" value="Genomic_DNA"/>
</dbReference>
<dbReference type="RefSeq" id="WP_085470702.1">
    <property type="nucleotide sequence ID" value="NZ_CP083975.1"/>
</dbReference>
<dbReference type="HAMAP" id="MF_00222">
    <property type="entry name" value="Shikimate_DH_AroE"/>
    <property type="match status" value="1"/>
</dbReference>
<dbReference type="PANTHER" id="PTHR21089">
    <property type="entry name" value="SHIKIMATE DEHYDROGENASE"/>
    <property type="match status" value="1"/>
</dbReference>
<organism evidence="5 6">
    <name type="scientific">Rhodococcus rhodochrous</name>
    <dbReference type="NCBI Taxonomy" id="1829"/>
    <lineage>
        <taxon>Bacteria</taxon>
        <taxon>Bacillati</taxon>
        <taxon>Actinomycetota</taxon>
        <taxon>Actinomycetes</taxon>
        <taxon>Mycobacteriales</taxon>
        <taxon>Nocardiaceae</taxon>
        <taxon>Rhodococcus</taxon>
    </lineage>
</organism>
<protein>
    <recommendedName>
        <fullName evidence="3">Shikimate dehydrogenase (NADP(+))</fullName>
        <shortName evidence="3">SDH</shortName>
        <ecNumber evidence="3">1.1.1.25</ecNumber>
    </recommendedName>
</protein>
<dbReference type="GO" id="GO:0050661">
    <property type="term" value="F:NADP binding"/>
    <property type="evidence" value="ECO:0007669"/>
    <property type="project" value="TreeGrafter"/>
</dbReference>
<feature type="binding site" evidence="3">
    <location>
        <position position="233"/>
    </location>
    <ligand>
        <name>shikimate</name>
        <dbReference type="ChEBI" id="CHEBI:36208"/>
    </ligand>
</feature>
<dbReference type="GO" id="GO:0004764">
    <property type="term" value="F:shikimate 3-dehydrogenase (NADP+) activity"/>
    <property type="evidence" value="ECO:0007669"/>
    <property type="project" value="UniProtKB-UniRule"/>
</dbReference>
<geneLocation type="plasmid" evidence="5 6">
    <name>pGD02.2.1</name>
</geneLocation>
<dbReference type="InterPro" id="IPR046346">
    <property type="entry name" value="Aminoacid_DH-like_N_sf"/>
</dbReference>
<dbReference type="NCBIfam" id="NF009201">
    <property type="entry name" value="PRK12549.1"/>
    <property type="match status" value="1"/>
</dbReference>
<dbReference type="GO" id="GO:0008652">
    <property type="term" value="P:amino acid biosynthetic process"/>
    <property type="evidence" value="ECO:0007669"/>
    <property type="project" value="UniProtKB-KW"/>
</dbReference>
<feature type="binding site" evidence="3">
    <location>
        <position position="113"/>
    </location>
    <ligand>
        <name>shikimate</name>
        <dbReference type="ChEBI" id="CHEBI:36208"/>
    </ligand>
</feature>
<dbReference type="SUPFAM" id="SSF51735">
    <property type="entry name" value="NAD(P)-binding Rossmann-fold domains"/>
    <property type="match status" value="1"/>
</dbReference>
<dbReference type="InterPro" id="IPR013708">
    <property type="entry name" value="Shikimate_DH-bd_N"/>
</dbReference>
<comment type="pathway">
    <text evidence="1 3">Metabolic intermediate biosynthesis; chorismate biosynthesis; chorismate from D-erythrose 4-phosphate and phosphoenolpyruvate: step 4/7.</text>
</comment>
<name>A0AA47AEJ3_RHORH</name>
<dbReference type="AlphaFoldDB" id="A0AA47AEJ3"/>
<evidence type="ECO:0000313" key="6">
    <source>
        <dbReference type="Proteomes" id="UP001162740"/>
    </source>
</evidence>
<keyword evidence="5" id="KW-0614">Plasmid</keyword>
<dbReference type="GO" id="GO:0009073">
    <property type="term" value="P:aromatic amino acid family biosynthetic process"/>
    <property type="evidence" value="ECO:0007669"/>
    <property type="project" value="UniProtKB-KW"/>
</dbReference>
<feature type="active site" description="Proton acceptor" evidence="3">
    <location>
        <position position="77"/>
    </location>
</feature>
<dbReference type="InterPro" id="IPR036291">
    <property type="entry name" value="NAD(P)-bd_dom_sf"/>
</dbReference>